<reference evidence="2" key="1">
    <citation type="journal article" date="2022" name="Mol. Ecol. Resour.">
        <title>The genomes of chicory, endive, great burdock and yacon provide insights into Asteraceae palaeo-polyploidization history and plant inulin production.</title>
        <authorList>
            <person name="Fan W."/>
            <person name="Wang S."/>
            <person name="Wang H."/>
            <person name="Wang A."/>
            <person name="Jiang F."/>
            <person name="Liu H."/>
            <person name="Zhao H."/>
            <person name="Xu D."/>
            <person name="Zhang Y."/>
        </authorList>
    </citation>
    <scope>NUCLEOTIDE SEQUENCE [LARGE SCALE GENOMIC DNA]</scope>
    <source>
        <strain evidence="2">cv. Niubang</strain>
    </source>
</reference>
<proteinExistence type="predicted"/>
<sequence length="102" mass="11646">MRLCPNSNIILFGIERNAVADKLFAVMMMVCLPMACNFVKMQRSYGHPVVEPNLQGLQPCIFCHVGRYYSYQKASAKLDKGAELSFYFFTCSNQSIALRFNF</sequence>
<keyword evidence="2" id="KW-1185">Reference proteome</keyword>
<organism evidence="1 2">
    <name type="scientific">Arctium lappa</name>
    <name type="common">Greater burdock</name>
    <name type="synonym">Lappa major</name>
    <dbReference type="NCBI Taxonomy" id="4217"/>
    <lineage>
        <taxon>Eukaryota</taxon>
        <taxon>Viridiplantae</taxon>
        <taxon>Streptophyta</taxon>
        <taxon>Embryophyta</taxon>
        <taxon>Tracheophyta</taxon>
        <taxon>Spermatophyta</taxon>
        <taxon>Magnoliopsida</taxon>
        <taxon>eudicotyledons</taxon>
        <taxon>Gunneridae</taxon>
        <taxon>Pentapetalae</taxon>
        <taxon>asterids</taxon>
        <taxon>campanulids</taxon>
        <taxon>Asterales</taxon>
        <taxon>Asteraceae</taxon>
        <taxon>Carduoideae</taxon>
        <taxon>Cardueae</taxon>
        <taxon>Arctiinae</taxon>
        <taxon>Arctium</taxon>
    </lineage>
</organism>
<gene>
    <name evidence="1" type="ORF">L6452_03918</name>
</gene>
<accession>A0ACB9FNK4</accession>
<name>A0ACB9FNK4_ARCLA</name>
<protein>
    <submittedName>
        <fullName evidence="1">Uncharacterized protein</fullName>
    </submittedName>
</protein>
<reference evidence="1 2" key="2">
    <citation type="journal article" date="2022" name="Mol. Ecol. Resour.">
        <title>The genomes of chicory, endive, great burdock and yacon provide insights into Asteraceae paleo-polyploidization history and plant inulin production.</title>
        <authorList>
            <person name="Fan W."/>
            <person name="Wang S."/>
            <person name="Wang H."/>
            <person name="Wang A."/>
            <person name="Jiang F."/>
            <person name="Liu H."/>
            <person name="Zhao H."/>
            <person name="Xu D."/>
            <person name="Zhang Y."/>
        </authorList>
    </citation>
    <scope>NUCLEOTIDE SEQUENCE [LARGE SCALE GENOMIC DNA]</scope>
    <source>
        <strain evidence="2">cv. Niubang</strain>
    </source>
</reference>
<dbReference type="Proteomes" id="UP001055879">
    <property type="component" value="Linkage Group LG01"/>
</dbReference>
<evidence type="ECO:0000313" key="2">
    <source>
        <dbReference type="Proteomes" id="UP001055879"/>
    </source>
</evidence>
<comment type="caution">
    <text evidence="1">The sequence shown here is derived from an EMBL/GenBank/DDBJ whole genome shotgun (WGS) entry which is preliminary data.</text>
</comment>
<dbReference type="EMBL" id="CM042047">
    <property type="protein sequence ID" value="KAI3772725.1"/>
    <property type="molecule type" value="Genomic_DNA"/>
</dbReference>
<evidence type="ECO:0000313" key="1">
    <source>
        <dbReference type="EMBL" id="KAI3772725.1"/>
    </source>
</evidence>